<evidence type="ECO:0000313" key="15">
    <source>
        <dbReference type="Proteomes" id="UP001181693"/>
    </source>
</evidence>
<keyword evidence="9" id="KW-0675">Receptor</keyword>
<keyword evidence="11" id="KW-0807">Transducer</keyword>
<evidence type="ECO:0000256" key="10">
    <source>
        <dbReference type="ARBA" id="ARBA00023180"/>
    </source>
</evidence>
<evidence type="ECO:0000256" key="3">
    <source>
        <dbReference type="ARBA" id="ARBA00022606"/>
    </source>
</evidence>
<feature type="transmembrane region" description="Helical" evidence="12">
    <location>
        <begin position="12"/>
        <end position="37"/>
    </location>
</feature>
<keyword evidence="4 12" id="KW-0812">Transmembrane</keyword>
<feature type="transmembrane region" description="Helical" evidence="12">
    <location>
        <begin position="224"/>
        <end position="242"/>
    </location>
</feature>
<comment type="caution">
    <text evidence="14">The sequence shown here is derived from an EMBL/GenBank/DDBJ whole genome shotgun (WGS) entry which is preliminary data.</text>
</comment>
<keyword evidence="7" id="KW-0297">G-protein coupled receptor</keyword>
<dbReference type="PANTHER" id="PTHR26452">
    <property type="entry name" value="OLFACTORY RECEPTOR"/>
    <property type="match status" value="1"/>
</dbReference>
<dbReference type="GO" id="GO:0005886">
    <property type="term" value="C:plasma membrane"/>
    <property type="evidence" value="ECO:0007669"/>
    <property type="project" value="UniProtKB-SubCell"/>
</dbReference>
<dbReference type="PROSITE" id="PS50262">
    <property type="entry name" value="G_PROTEIN_RECEP_F1_2"/>
    <property type="match status" value="1"/>
</dbReference>
<dbReference type="CDD" id="cd13954">
    <property type="entry name" value="7tmA_OR"/>
    <property type="match status" value="1"/>
</dbReference>
<feature type="transmembrane region" description="Helical" evidence="12">
    <location>
        <begin position="82"/>
        <end position="104"/>
    </location>
</feature>
<dbReference type="InterPro" id="IPR000725">
    <property type="entry name" value="Olfact_rcpt"/>
</dbReference>
<evidence type="ECO:0000256" key="8">
    <source>
        <dbReference type="ARBA" id="ARBA00023136"/>
    </source>
</evidence>
<dbReference type="GO" id="GO:0004984">
    <property type="term" value="F:olfactory receptor activity"/>
    <property type="evidence" value="ECO:0007669"/>
    <property type="project" value="InterPro"/>
</dbReference>
<dbReference type="PRINTS" id="PR00237">
    <property type="entry name" value="GPCRRHODOPSN"/>
</dbReference>
<dbReference type="Gene3D" id="1.20.1070.10">
    <property type="entry name" value="Rhodopsin 7-helix transmembrane proteins"/>
    <property type="match status" value="1"/>
</dbReference>
<name>A0AAV3A7N3_PYXAD</name>
<dbReference type="InterPro" id="IPR000276">
    <property type="entry name" value="GPCR_Rhodpsn"/>
</dbReference>
<feature type="domain" description="G-protein coupled receptors family 1 profile" evidence="13">
    <location>
        <begin position="1"/>
        <end position="239"/>
    </location>
</feature>
<dbReference type="InterPro" id="IPR017452">
    <property type="entry name" value="GPCR_Rhodpsn_7TM"/>
</dbReference>
<feature type="transmembrane region" description="Helical" evidence="12">
    <location>
        <begin position="188"/>
        <end position="212"/>
    </location>
</feature>
<feature type="transmembrane region" description="Helical" evidence="12">
    <location>
        <begin position="147"/>
        <end position="176"/>
    </location>
</feature>
<keyword evidence="15" id="KW-1185">Reference proteome</keyword>
<keyword evidence="8 12" id="KW-0472">Membrane</keyword>
<evidence type="ECO:0000256" key="11">
    <source>
        <dbReference type="ARBA" id="ARBA00023224"/>
    </source>
</evidence>
<dbReference type="FunFam" id="1.20.1070.10:FF:000010">
    <property type="entry name" value="Olfactory receptor"/>
    <property type="match status" value="1"/>
</dbReference>
<organism evidence="14 15">
    <name type="scientific">Pyxicephalus adspersus</name>
    <name type="common">African bullfrog</name>
    <dbReference type="NCBI Taxonomy" id="30357"/>
    <lineage>
        <taxon>Eukaryota</taxon>
        <taxon>Metazoa</taxon>
        <taxon>Chordata</taxon>
        <taxon>Craniata</taxon>
        <taxon>Vertebrata</taxon>
        <taxon>Euteleostomi</taxon>
        <taxon>Amphibia</taxon>
        <taxon>Batrachia</taxon>
        <taxon>Anura</taxon>
        <taxon>Neobatrachia</taxon>
        <taxon>Ranoidea</taxon>
        <taxon>Pyxicephalidae</taxon>
        <taxon>Pyxicephalinae</taxon>
        <taxon>Pyxicephalus</taxon>
    </lineage>
</organism>
<dbReference type="AlphaFoldDB" id="A0AAV3A7N3"/>
<keyword evidence="5" id="KW-0552">Olfaction</keyword>
<evidence type="ECO:0000256" key="9">
    <source>
        <dbReference type="ARBA" id="ARBA00023170"/>
    </source>
</evidence>
<keyword evidence="2" id="KW-1003">Cell membrane</keyword>
<protein>
    <recommendedName>
        <fullName evidence="13">G-protein coupled receptors family 1 profile domain-containing protein</fullName>
    </recommendedName>
</protein>
<evidence type="ECO:0000259" key="13">
    <source>
        <dbReference type="PROSITE" id="PS50262"/>
    </source>
</evidence>
<dbReference type="PRINTS" id="PR00245">
    <property type="entry name" value="OLFACTORYR"/>
</dbReference>
<evidence type="ECO:0000256" key="2">
    <source>
        <dbReference type="ARBA" id="ARBA00022475"/>
    </source>
</evidence>
<sequence>MDSQLHTPMYFFLSNLSILDISSSTVTLHRILIIFVTGNSKIYFTDCMAQLYIFSWLSGNELLLLTAMSYDRYAAICNPLHYLTVMNCSVCAGLAIFCWSFSFLQILPSMVILLQFSCYTSNIINHFFCDIMPLISLSCSDTSILELLIFTEGVLLCAFTPFLLTSISYGFIIATIMRIKSNTGRSKAFYTCSSHITVVTLHYMILVCQYFTPSGTLKFGNLLSLVNTAVVPMLNPLIYSLNNRDVKSALKRQVNLRMACFTCMENSLDRMLSNKLQAFYLLN</sequence>
<proteinExistence type="predicted"/>
<keyword evidence="6 12" id="KW-1133">Transmembrane helix</keyword>
<reference evidence="14" key="1">
    <citation type="thesis" date="2020" institute="ProQuest LLC" country="789 East Eisenhower Parkway, Ann Arbor, MI, USA">
        <title>Comparative Genomics and Chromosome Evolution.</title>
        <authorList>
            <person name="Mudd A.B."/>
        </authorList>
    </citation>
    <scope>NUCLEOTIDE SEQUENCE</scope>
    <source>
        <strain evidence="14">1538</strain>
        <tissue evidence="14">Blood</tissue>
    </source>
</reference>
<dbReference type="GO" id="GO:0004930">
    <property type="term" value="F:G protein-coupled receptor activity"/>
    <property type="evidence" value="ECO:0007669"/>
    <property type="project" value="UniProtKB-KW"/>
</dbReference>
<evidence type="ECO:0000256" key="6">
    <source>
        <dbReference type="ARBA" id="ARBA00022989"/>
    </source>
</evidence>
<dbReference type="InterPro" id="IPR050516">
    <property type="entry name" value="Olfactory_GPCR"/>
</dbReference>
<evidence type="ECO:0000256" key="4">
    <source>
        <dbReference type="ARBA" id="ARBA00022692"/>
    </source>
</evidence>
<dbReference type="Pfam" id="PF13853">
    <property type="entry name" value="7tm_4"/>
    <property type="match status" value="1"/>
</dbReference>
<feature type="transmembrane region" description="Helical" evidence="12">
    <location>
        <begin position="49"/>
        <end position="70"/>
    </location>
</feature>
<accession>A0AAV3A7N3</accession>
<evidence type="ECO:0000256" key="1">
    <source>
        <dbReference type="ARBA" id="ARBA00004651"/>
    </source>
</evidence>
<dbReference type="Proteomes" id="UP001181693">
    <property type="component" value="Unassembled WGS sequence"/>
</dbReference>
<comment type="subcellular location">
    <subcellularLocation>
        <location evidence="1">Cell membrane</location>
        <topology evidence="1">Multi-pass membrane protein</topology>
    </subcellularLocation>
</comment>
<dbReference type="EMBL" id="DYDO01000007">
    <property type="protein sequence ID" value="DBA20391.1"/>
    <property type="molecule type" value="Genomic_DNA"/>
</dbReference>
<evidence type="ECO:0000256" key="12">
    <source>
        <dbReference type="SAM" id="Phobius"/>
    </source>
</evidence>
<evidence type="ECO:0000256" key="5">
    <source>
        <dbReference type="ARBA" id="ARBA00022725"/>
    </source>
</evidence>
<keyword evidence="10" id="KW-0325">Glycoprotein</keyword>
<dbReference type="SUPFAM" id="SSF81321">
    <property type="entry name" value="Family A G protein-coupled receptor-like"/>
    <property type="match status" value="1"/>
</dbReference>
<evidence type="ECO:0000313" key="14">
    <source>
        <dbReference type="EMBL" id="DBA20391.1"/>
    </source>
</evidence>
<evidence type="ECO:0000256" key="7">
    <source>
        <dbReference type="ARBA" id="ARBA00023040"/>
    </source>
</evidence>
<gene>
    <name evidence="14" type="ORF">GDO54_017178</name>
</gene>
<keyword evidence="3" id="KW-0716">Sensory transduction</keyword>